<name>A0ABS8DJY0_9FIRM</name>
<dbReference type="Pfam" id="PF02782">
    <property type="entry name" value="FGGY_C"/>
    <property type="match status" value="1"/>
</dbReference>
<feature type="domain" description="Carbohydrate kinase FGGY N-terminal" evidence="5">
    <location>
        <begin position="1"/>
        <end position="243"/>
    </location>
</feature>
<dbReference type="InterPro" id="IPR050406">
    <property type="entry name" value="FGGY_Carb_Kinase"/>
</dbReference>
<accession>A0ABS8DJY0</accession>
<dbReference type="PIRSF" id="PIRSF000538">
    <property type="entry name" value="GlpK"/>
    <property type="match status" value="1"/>
</dbReference>
<dbReference type="Pfam" id="PF00370">
    <property type="entry name" value="FGGY_N"/>
    <property type="match status" value="1"/>
</dbReference>
<dbReference type="Gene3D" id="3.30.420.40">
    <property type="match status" value="2"/>
</dbReference>
<comment type="caution">
    <text evidence="7">The sequence shown here is derived from an EMBL/GenBank/DDBJ whole genome shotgun (WGS) entry which is preliminary data.</text>
</comment>
<protein>
    <submittedName>
        <fullName evidence="7">Sugar kinase</fullName>
    </submittedName>
</protein>
<evidence type="ECO:0000259" key="6">
    <source>
        <dbReference type="Pfam" id="PF02782"/>
    </source>
</evidence>
<comment type="similarity">
    <text evidence="1 4">Belongs to the FGGY kinase family.</text>
</comment>
<gene>
    <name evidence="7" type="ORF">LIZ65_15770</name>
</gene>
<reference evidence="7 8" key="1">
    <citation type="submission" date="2021-10" db="EMBL/GenBank/DDBJ databases">
        <title>Collection of gut derived symbiotic bacterial strains cultured from healthy donors.</title>
        <authorList>
            <person name="Lin H."/>
            <person name="Littmann E."/>
            <person name="Kohout C."/>
            <person name="Pamer E.G."/>
        </authorList>
    </citation>
    <scope>NUCLEOTIDE SEQUENCE [LARGE SCALE GENOMIC DNA]</scope>
    <source>
        <strain evidence="7 8">DFI.1.165</strain>
    </source>
</reference>
<evidence type="ECO:0000256" key="1">
    <source>
        <dbReference type="ARBA" id="ARBA00009156"/>
    </source>
</evidence>
<dbReference type="PANTHER" id="PTHR43095">
    <property type="entry name" value="SUGAR KINASE"/>
    <property type="match status" value="1"/>
</dbReference>
<evidence type="ECO:0000256" key="2">
    <source>
        <dbReference type="ARBA" id="ARBA00022679"/>
    </source>
</evidence>
<dbReference type="CDD" id="cd07773">
    <property type="entry name" value="ASKHA_NBD_FGGY_FK"/>
    <property type="match status" value="1"/>
</dbReference>
<keyword evidence="3 4" id="KW-0418">Kinase</keyword>
<evidence type="ECO:0000259" key="5">
    <source>
        <dbReference type="Pfam" id="PF00370"/>
    </source>
</evidence>
<dbReference type="GO" id="GO:0016301">
    <property type="term" value="F:kinase activity"/>
    <property type="evidence" value="ECO:0007669"/>
    <property type="project" value="UniProtKB-KW"/>
</dbReference>
<keyword evidence="2 4" id="KW-0808">Transferase</keyword>
<dbReference type="PROSITE" id="PS00445">
    <property type="entry name" value="FGGY_KINASES_2"/>
    <property type="match status" value="1"/>
</dbReference>
<evidence type="ECO:0000313" key="8">
    <source>
        <dbReference type="Proteomes" id="UP001299546"/>
    </source>
</evidence>
<evidence type="ECO:0000256" key="3">
    <source>
        <dbReference type="ARBA" id="ARBA00022777"/>
    </source>
</evidence>
<dbReference type="SUPFAM" id="SSF53067">
    <property type="entry name" value="Actin-like ATPase domain"/>
    <property type="match status" value="2"/>
</dbReference>
<dbReference type="Proteomes" id="UP001299546">
    <property type="component" value="Unassembled WGS sequence"/>
</dbReference>
<organism evidence="7 8">
    <name type="scientific">Bariatricus massiliensis</name>
    <dbReference type="NCBI Taxonomy" id="1745713"/>
    <lineage>
        <taxon>Bacteria</taxon>
        <taxon>Bacillati</taxon>
        <taxon>Bacillota</taxon>
        <taxon>Clostridia</taxon>
        <taxon>Lachnospirales</taxon>
        <taxon>Lachnospiraceae</taxon>
        <taxon>Bariatricus</taxon>
    </lineage>
</organism>
<evidence type="ECO:0000313" key="7">
    <source>
        <dbReference type="EMBL" id="MCB7388747.1"/>
    </source>
</evidence>
<proteinExistence type="inferred from homology"/>
<sequence>MFLGIDIGTSGVKATVTDIRGKVIANAYRVLNTYGQEEKKRELNPIEVKNYVFEILKEVIQKSRPAKISMITVSSLGEAVIPVSRGGEALSMSIIGSDPRGARELEWITEQIGEQELTDITKVNLSYIYSINKILYIKKHYPSIHQNTWKYMCFSDYVGYLLTGETKIDYSMASRTMAFDIHTNCWSRKILETAGIEEGLFSNPVQGGSIIGTLLPSVKRFLGIDYEIPVMAGSHDHIFNAIGAGVTTPGSCSNIVGTTEGITAVLERTLSTQNISAENISCEPFVRAGLYNTVAWHNAAGAMVNWYIDTFWKEKTMSKGQILDYLNHTLDSEPGNLMVLPHFAGATAGYMDEKAKGAFIGLTMMTTREEIFKSILEGASYECRRILESLANSEIPIDRIIVSGGGSNSKLWLQLKANILGREIYRSPYSDTGALGGAVAAASALGEYPSLEEAAKEMLGEPELIEPDMKCHRVYQERYEAYQELYSKLKNVNHILD</sequence>
<feature type="domain" description="Carbohydrate kinase FGGY C-terminal" evidence="6">
    <location>
        <begin position="254"/>
        <end position="444"/>
    </location>
</feature>
<dbReference type="InterPro" id="IPR018484">
    <property type="entry name" value="FGGY_N"/>
</dbReference>
<dbReference type="EMBL" id="JAJCIS010000014">
    <property type="protein sequence ID" value="MCB7388747.1"/>
    <property type="molecule type" value="Genomic_DNA"/>
</dbReference>
<dbReference type="RefSeq" id="WP_066732956.1">
    <property type="nucleotide sequence ID" value="NZ_JAJCIQ010000014.1"/>
</dbReference>
<dbReference type="InterPro" id="IPR000577">
    <property type="entry name" value="Carb_kinase_FGGY"/>
</dbReference>
<evidence type="ECO:0000256" key="4">
    <source>
        <dbReference type="RuleBase" id="RU003733"/>
    </source>
</evidence>
<keyword evidence="8" id="KW-1185">Reference proteome</keyword>
<dbReference type="InterPro" id="IPR043129">
    <property type="entry name" value="ATPase_NBD"/>
</dbReference>
<dbReference type="InterPro" id="IPR018483">
    <property type="entry name" value="Carb_kinase_FGGY_CS"/>
</dbReference>
<dbReference type="InterPro" id="IPR018485">
    <property type="entry name" value="FGGY_C"/>
</dbReference>